<name>A0ABD3P6P4_9STRA</name>
<feature type="region of interest" description="Disordered" evidence="1">
    <location>
        <begin position="183"/>
        <end position="239"/>
    </location>
</feature>
<evidence type="ECO:0000313" key="3">
    <source>
        <dbReference type="Proteomes" id="UP001516023"/>
    </source>
</evidence>
<feature type="compositionally biased region" description="Basic and acidic residues" evidence="1">
    <location>
        <begin position="689"/>
        <end position="709"/>
    </location>
</feature>
<feature type="region of interest" description="Disordered" evidence="1">
    <location>
        <begin position="1"/>
        <end position="88"/>
    </location>
</feature>
<keyword evidence="3" id="KW-1185">Reference proteome</keyword>
<evidence type="ECO:0000313" key="2">
    <source>
        <dbReference type="EMBL" id="KAL3783427.1"/>
    </source>
</evidence>
<feature type="region of interest" description="Disordered" evidence="1">
    <location>
        <begin position="402"/>
        <end position="421"/>
    </location>
</feature>
<dbReference type="AlphaFoldDB" id="A0ABD3P6P4"/>
<organism evidence="2 3">
    <name type="scientific">Cyclotella cryptica</name>
    <dbReference type="NCBI Taxonomy" id="29204"/>
    <lineage>
        <taxon>Eukaryota</taxon>
        <taxon>Sar</taxon>
        <taxon>Stramenopiles</taxon>
        <taxon>Ochrophyta</taxon>
        <taxon>Bacillariophyta</taxon>
        <taxon>Coscinodiscophyceae</taxon>
        <taxon>Thalassiosirophycidae</taxon>
        <taxon>Stephanodiscales</taxon>
        <taxon>Stephanodiscaceae</taxon>
        <taxon>Cyclotella</taxon>
    </lineage>
</organism>
<proteinExistence type="predicted"/>
<reference evidence="2 3" key="1">
    <citation type="journal article" date="2020" name="G3 (Bethesda)">
        <title>Improved Reference Genome for Cyclotella cryptica CCMP332, a Model for Cell Wall Morphogenesis, Salinity Adaptation, and Lipid Production in Diatoms (Bacillariophyta).</title>
        <authorList>
            <person name="Roberts W.R."/>
            <person name="Downey K.M."/>
            <person name="Ruck E.C."/>
            <person name="Traller J.C."/>
            <person name="Alverson A.J."/>
        </authorList>
    </citation>
    <scope>NUCLEOTIDE SEQUENCE [LARGE SCALE GENOMIC DNA]</scope>
    <source>
        <strain evidence="2 3">CCMP332</strain>
    </source>
</reference>
<feature type="compositionally biased region" description="Low complexity" evidence="1">
    <location>
        <begin position="73"/>
        <end position="85"/>
    </location>
</feature>
<feature type="compositionally biased region" description="Polar residues" evidence="1">
    <location>
        <begin position="666"/>
        <end position="681"/>
    </location>
</feature>
<feature type="region of interest" description="Disordered" evidence="1">
    <location>
        <begin position="788"/>
        <end position="811"/>
    </location>
</feature>
<dbReference type="EMBL" id="JABMIG020000261">
    <property type="protein sequence ID" value="KAL3783427.1"/>
    <property type="molecule type" value="Genomic_DNA"/>
</dbReference>
<dbReference type="Proteomes" id="UP001516023">
    <property type="component" value="Unassembled WGS sequence"/>
</dbReference>
<feature type="compositionally biased region" description="Polar residues" evidence="1">
    <location>
        <begin position="213"/>
        <end position="222"/>
    </location>
</feature>
<gene>
    <name evidence="2" type="ORF">HJC23_002854</name>
</gene>
<comment type="caution">
    <text evidence="2">The sequence shown here is derived from an EMBL/GenBank/DDBJ whole genome shotgun (WGS) entry which is preliminary data.</text>
</comment>
<evidence type="ECO:0008006" key="4">
    <source>
        <dbReference type="Google" id="ProtNLM"/>
    </source>
</evidence>
<feature type="compositionally biased region" description="Polar residues" evidence="1">
    <location>
        <begin position="16"/>
        <end position="66"/>
    </location>
</feature>
<protein>
    <recommendedName>
        <fullName evidence="4">DNA replication regulator Sld3 C-terminal domain-containing protein</fullName>
    </recommendedName>
</protein>
<feature type="compositionally biased region" description="Polar residues" evidence="1">
    <location>
        <begin position="186"/>
        <end position="196"/>
    </location>
</feature>
<feature type="compositionally biased region" description="Basic and acidic residues" evidence="1">
    <location>
        <begin position="197"/>
        <end position="208"/>
    </location>
</feature>
<feature type="region of interest" description="Disordered" evidence="1">
    <location>
        <begin position="638"/>
        <end position="710"/>
    </location>
</feature>
<evidence type="ECO:0000256" key="1">
    <source>
        <dbReference type="SAM" id="MobiDB-lite"/>
    </source>
</evidence>
<sequence>MSNMNSVRDGTASALDVSSNLSASCNKSQQPSSKQPARSQRTSAIALNRNPSLNSTASSTTHGTNATRRSKESTSSTSRGTSHASKLSVDEILSSTKYSLDGRKRKTWTREEMVHATNVRMLNSLRKAESVDQHATLVNQHSPKMYNFPSRNECLRRLGSPVKESKGKGDLGDKNTSQHEAEHINEATQGSTNTEIRSTEFQEGDTPKRSSSRLDTNTSMSSVPEKVTPDDLPFDTESSTQKNILITAPSSPPTKPHRTTTQTAAEAVSQLIEKYTSCLRQKEPSPIDVVQLFCPLLDYLDFSSYEDKTVQSQDGNVVMEGLGQIIKSAENVKLDVMNRGINGSEGDANGSREDDLSVEEKLIRMLQIQIWIRVMVWNFCREEGWDVIRRVLELDGRDDGRDEKRLNSKRKRKQVKRESKSNSALQSSQCFVKEIISLCELAPYVLPPSLEFSQWLKNTLTFNFQQSIPEFGSEILDHFEVEFVDNSAESKADITMDSSKLRKSEVTPHSDAQFSARGTSLSKKAVAKGSARQQAFFSSLARKPLSFNADGESATIGSDVSIARSHSTTAGSSKTTVQSDKEADAALFKTSISLTAAVPERKENPFLKNSARGVYVGSHLSSKLSNIATLFREVKAPPKPKPGVVTAKKKNPLIDDDNVALGNSVRRPSTQPQSTLASLTSKPGVARLSLDHPTETPRKKLKPTPDSRWSDINLPSVNNYVASTPLKIIGETPAKKPRHAARRFNSALDGIFVRQSVEMTPQRSGVNSRYERMRSDSNAAVGGNLCFGLSPMPQHRQGSKLGSKGGRKKWN</sequence>
<accession>A0ABD3P6P4</accession>